<evidence type="ECO:0000313" key="4">
    <source>
        <dbReference type="Proteomes" id="UP000466307"/>
    </source>
</evidence>
<feature type="domain" description="DUF3071" evidence="2">
    <location>
        <begin position="1"/>
        <end position="169"/>
    </location>
</feature>
<dbReference type="Pfam" id="PF11268">
    <property type="entry name" value="DUF3071"/>
    <property type="match status" value="1"/>
</dbReference>
<proteinExistence type="predicted"/>
<organism evidence="3 4">
    <name type="scientific">Gordonia desulfuricans</name>
    <dbReference type="NCBI Taxonomy" id="89051"/>
    <lineage>
        <taxon>Bacteria</taxon>
        <taxon>Bacillati</taxon>
        <taxon>Actinomycetota</taxon>
        <taxon>Actinomycetes</taxon>
        <taxon>Mycobacteriales</taxon>
        <taxon>Gordoniaceae</taxon>
        <taxon>Gordonia</taxon>
    </lineage>
</organism>
<dbReference type="AlphaFoldDB" id="A0A7K3LQ72"/>
<dbReference type="InterPro" id="IPR021421">
    <property type="entry name" value="DUF3071"/>
</dbReference>
<sequence>MRELRVVGVDAEGSRVIFQDPESGEKFTVPADERLRAAARGDLSRLGQIEIEMTSALRPREIQARIRAGATVAEVAAIAGVGTDKIERFAHPVLLERTRAAELAALSHPIRHDGPSESTLADATTEALVAFGVNPADSSWDAWKGDDGHWAVQVSWNLGHTEHRAHWRFQPGSHGGTTDPLDDLAEEMTHPELIETRRRLSPVAMPALTPVVEASPRHPNVDVDDDGREQVTFDADSIIGAQRTLNDPRPAPFDEHGTYAMDFEVVEAEYVEVTVETGDERVRPDHPSRAEHDDRPGRDRPGGDPQDDHHDDPADENDDDGSDQHGPKPAPVAAARRRKGRKPAVPAWEDVLLGVRSHPNS</sequence>
<protein>
    <submittedName>
        <fullName evidence="3">DUF3071 domain-containing protein</fullName>
    </submittedName>
</protein>
<keyword evidence="4" id="KW-1185">Reference proteome</keyword>
<dbReference type="NCBIfam" id="NF040712">
    <property type="entry name" value="SepH"/>
    <property type="match status" value="1"/>
</dbReference>
<feature type="compositionally biased region" description="Basic and acidic residues" evidence="1">
    <location>
        <begin position="278"/>
        <end position="312"/>
    </location>
</feature>
<name>A0A7K3LQ72_9ACTN</name>
<evidence type="ECO:0000313" key="3">
    <source>
        <dbReference type="EMBL" id="NDK90326.1"/>
    </source>
</evidence>
<reference evidence="3 4" key="1">
    <citation type="submission" date="2020-01" db="EMBL/GenBank/DDBJ databases">
        <title>Investigation of new actinobacteria for the biodesulphurisation of diesel fuel.</title>
        <authorList>
            <person name="Athi Narayanan S.M."/>
        </authorList>
    </citation>
    <scope>NUCLEOTIDE SEQUENCE [LARGE SCALE GENOMIC DNA]</scope>
    <source>
        <strain evidence="3 4">213E</strain>
    </source>
</reference>
<feature type="region of interest" description="Disordered" evidence="1">
    <location>
        <begin position="275"/>
        <end position="361"/>
    </location>
</feature>
<dbReference type="InterPro" id="IPR047682">
    <property type="entry name" value="SepH-like"/>
</dbReference>
<dbReference type="RefSeq" id="WP_059039156.1">
    <property type="nucleotide sequence ID" value="NZ_JAADZU010000035.1"/>
</dbReference>
<evidence type="ECO:0000256" key="1">
    <source>
        <dbReference type="SAM" id="MobiDB-lite"/>
    </source>
</evidence>
<dbReference type="EMBL" id="JAADZU010000035">
    <property type="protein sequence ID" value="NDK90326.1"/>
    <property type="molecule type" value="Genomic_DNA"/>
</dbReference>
<comment type="caution">
    <text evidence="3">The sequence shown here is derived from an EMBL/GenBank/DDBJ whole genome shotgun (WGS) entry which is preliminary data.</text>
</comment>
<dbReference type="Proteomes" id="UP000466307">
    <property type="component" value="Unassembled WGS sequence"/>
</dbReference>
<accession>A0A7K3LQ72</accession>
<gene>
    <name evidence="3" type="ORF">GYA93_12135</name>
</gene>
<evidence type="ECO:0000259" key="2">
    <source>
        <dbReference type="Pfam" id="PF11268"/>
    </source>
</evidence>